<reference evidence="4" key="1">
    <citation type="submission" date="2019-03" db="EMBL/GenBank/DDBJ databases">
        <authorList>
            <person name="Mank J."/>
            <person name="Almeida P."/>
        </authorList>
    </citation>
    <scope>NUCLEOTIDE SEQUENCE</scope>
    <source>
        <strain evidence="4">78183</strain>
    </source>
</reference>
<feature type="region of interest" description="Disordered" evidence="1">
    <location>
        <begin position="96"/>
        <end position="116"/>
    </location>
</feature>
<evidence type="ECO:0000313" key="4">
    <source>
        <dbReference type="EMBL" id="VFU37434.1"/>
    </source>
</evidence>
<organism evidence="4">
    <name type="scientific">Salix viminalis</name>
    <name type="common">Common osier</name>
    <name type="synonym">Basket willow</name>
    <dbReference type="NCBI Taxonomy" id="40686"/>
    <lineage>
        <taxon>Eukaryota</taxon>
        <taxon>Viridiplantae</taxon>
        <taxon>Streptophyta</taxon>
        <taxon>Embryophyta</taxon>
        <taxon>Tracheophyta</taxon>
        <taxon>Spermatophyta</taxon>
        <taxon>Magnoliopsida</taxon>
        <taxon>eudicotyledons</taxon>
        <taxon>Gunneridae</taxon>
        <taxon>Pentapetalae</taxon>
        <taxon>rosids</taxon>
        <taxon>fabids</taxon>
        <taxon>Malpighiales</taxon>
        <taxon>Salicaceae</taxon>
        <taxon>Saliceae</taxon>
        <taxon>Salix</taxon>
    </lineage>
</organism>
<dbReference type="EMBL" id="CAADRP010001247">
    <property type="protein sequence ID" value="VFU37434.1"/>
    <property type="molecule type" value="Genomic_DNA"/>
</dbReference>
<name>A0A6N2L9I1_SALVM</name>
<protein>
    <submittedName>
        <fullName evidence="3">PROTEIN MKS1</fullName>
    </submittedName>
</protein>
<evidence type="ECO:0000256" key="1">
    <source>
        <dbReference type="SAM" id="MobiDB-lite"/>
    </source>
</evidence>
<dbReference type="InterPro" id="IPR008889">
    <property type="entry name" value="VQ"/>
</dbReference>
<dbReference type="InterPro" id="IPR039607">
    <property type="entry name" value="VQ_8/17/18/20/21/25"/>
</dbReference>
<dbReference type="Proteomes" id="UP001151529">
    <property type="component" value="Chromosome 7"/>
</dbReference>
<evidence type="ECO:0000259" key="2">
    <source>
        <dbReference type="Pfam" id="PF05678"/>
    </source>
</evidence>
<dbReference type="PANTHER" id="PTHR33143">
    <property type="entry name" value="F16F4.1 PROTEIN-RELATED"/>
    <property type="match status" value="1"/>
</dbReference>
<gene>
    <name evidence="3" type="ORF">OIU85_008405</name>
    <name evidence="4" type="ORF">SVIM_LOCUS197438</name>
</gene>
<feature type="region of interest" description="Disordered" evidence="1">
    <location>
        <begin position="1"/>
        <end position="21"/>
    </location>
</feature>
<dbReference type="EMBL" id="JAPFFL010000014">
    <property type="protein sequence ID" value="KAJ6677819.1"/>
    <property type="molecule type" value="Genomic_DNA"/>
</dbReference>
<dbReference type="AlphaFoldDB" id="A0A6N2L9I1"/>
<feature type="domain" description="VQ" evidence="2">
    <location>
        <begin position="56"/>
        <end position="80"/>
    </location>
</feature>
<reference evidence="3" key="3">
    <citation type="journal article" date="2023" name="Int. J. Mol. Sci.">
        <title>De Novo Assembly and Annotation of 11 Diverse Shrub Willow (Salix) Genomes Reveals Novel Gene Organization in Sex-Linked Regions.</title>
        <authorList>
            <person name="Hyden B."/>
            <person name="Feng K."/>
            <person name="Yates T.B."/>
            <person name="Jawdy S."/>
            <person name="Cereghino C."/>
            <person name="Smart L.B."/>
            <person name="Muchero W."/>
        </authorList>
    </citation>
    <scope>NUCLEOTIDE SEQUENCE [LARGE SCALE GENOMIC DNA]</scope>
    <source>
        <tissue evidence="3">Shoot tip</tissue>
    </source>
</reference>
<dbReference type="GO" id="GO:0005634">
    <property type="term" value="C:nucleus"/>
    <property type="evidence" value="ECO:0007669"/>
    <property type="project" value="TreeGrafter"/>
</dbReference>
<evidence type="ECO:0000313" key="5">
    <source>
        <dbReference type="Proteomes" id="UP001151529"/>
    </source>
</evidence>
<proteinExistence type="predicted"/>
<keyword evidence="5" id="KW-1185">Reference proteome</keyword>
<dbReference type="Pfam" id="PF05678">
    <property type="entry name" value="VQ"/>
    <property type="match status" value="1"/>
</dbReference>
<accession>A0A6N2L9I1</accession>
<dbReference type="PANTHER" id="PTHR33143:SF50">
    <property type="entry name" value="PROTEIN MKS1"/>
    <property type="match status" value="1"/>
</dbReference>
<sequence length="204" mass="22014">MDPNRYPTTGKPPPPPRKTIQIQGLRPSALKIHQDSHKIKKQPPPPPKEPVIIYAVSPKIIHTEESNFMSVVQRLTGLSSGNFFHDGSVSPAARLAATEKASPRELARPSATHDSSNDDLMELLNEMDVGQIPGILSPAPAMLPPVPTGFFSPGSTDATSPSFLNDNFNMSPFIMASPSGLFPGPSIFSPLRSPDFFSSLFTDL</sequence>
<reference evidence="3" key="2">
    <citation type="submission" date="2022-11" db="EMBL/GenBank/DDBJ databases">
        <authorList>
            <person name="Hyden B.L."/>
            <person name="Feng K."/>
            <person name="Yates T."/>
            <person name="Jawdy S."/>
            <person name="Smart L.B."/>
            <person name="Muchero W."/>
        </authorList>
    </citation>
    <scope>NUCLEOTIDE SEQUENCE</scope>
    <source>
        <tissue evidence="3">Shoot tip</tissue>
    </source>
</reference>
<dbReference type="OrthoDB" id="1518325at2759"/>
<evidence type="ECO:0000313" key="3">
    <source>
        <dbReference type="EMBL" id="KAJ6677819.1"/>
    </source>
</evidence>